<dbReference type="Pfam" id="PF03480">
    <property type="entry name" value="DctP"/>
    <property type="match status" value="1"/>
</dbReference>
<evidence type="ECO:0000256" key="3">
    <source>
        <dbReference type="ARBA" id="ARBA00022764"/>
    </source>
</evidence>
<comment type="subcellular location">
    <subcellularLocation>
        <location evidence="1">Periplasm</location>
    </subcellularLocation>
</comment>
<feature type="signal peptide" evidence="4">
    <location>
        <begin position="1"/>
        <end position="28"/>
    </location>
</feature>
<dbReference type="PANTHER" id="PTHR33376">
    <property type="match status" value="1"/>
</dbReference>
<dbReference type="GO" id="GO:0055085">
    <property type="term" value="P:transmembrane transport"/>
    <property type="evidence" value="ECO:0007669"/>
    <property type="project" value="InterPro"/>
</dbReference>
<protein>
    <submittedName>
        <fullName evidence="5">TRAP-type C4-dicarboxylate transport system, substrate-binding protein</fullName>
    </submittedName>
</protein>
<dbReference type="AlphaFoldDB" id="A0A1I6UZN2"/>
<dbReference type="CDD" id="cd13602">
    <property type="entry name" value="PBP2_TRAP_BpDctp6_7"/>
    <property type="match status" value="1"/>
</dbReference>
<keyword evidence="6" id="KW-1185">Reference proteome</keyword>
<dbReference type="STRING" id="311180.SAMN04488050_109152"/>
<keyword evidence="2 4" id="KW-0732">Signal</keyword>
<evidence type="ECO:0000256" key="4">
    <source>
        <dbReference type="SAM" id="SignalP"/>
    </source>
</evidence>
<dbReference type="NCBIfam" id="NF037995">
    <property type="entry name" value="TRAP_S1"/>
    <property type="match status" value="1"/>
</dbReference>
<sequence length="352" mass="37970">MKPSCSKLGQALGAFALTAALFPATLSAQTAVNVLGGFSNQYQNAEIEKPFFEGLEEATDGAVSVRFRSIDELGLKGYDGFRQLQSGVFQVMEISPGYVAGDDPFVMGLDLPGIMPELDTNRAAIEAYRGPLAQRVREKFDGELLTIWPYPASMLFCSGELNSLSDLKGKKVRVFSPALNDLVSYFGASGVTLPFSEVYPSLQRGVVDCAIAASLSGYEAKWHEVTDTLFTLPLTWANQLHVANGEFWDGLPEDDRAALTTEFAKMEDEMWSVAEDATAQGIACNTGEGECTFGDAADMKLVEYSAEDEEKLIEAVNSVVLPGWAEDCDAAFGECSAIWNETVGAATGYSIE</sequence>
<evidence type="ECO:0000313" key="5">
    <source>
        <dbReference type="EMBL" id="SFT06883.1"/>
    </source>
</evidence>
<gene>
    <name evidence="5" type="ORF">SAMN04488050_109152</name>
</gene>
<accession>A0A1I6UZN2</accession>
<feature type="chain" id="PRO_5011448160" evidence="4">
    <location>
        <begin position="29"/>
        <end position="352"/>
    </location>
</feature>
<evidence type="ECO:0000256" key="2">
    <source>
        <dbReference type="ARBA" id="ARBA00022729"/>
    </source>
</evidence>
<dbReference type="InterPro" id="IPR018389">
    <property type="entry name" value="DctP_fam"/>
</dbReference>
<dbReference type="Proteomes" id="UP000199392">
    <property type="component" value="Unassembled WGS sequence"/>
</dbReference>
<reference evidence="6" key="1">
    <citation type="submission" date="2016-10" db="EMBL/GenBank/DDBJ databases">
        <authorList>
            <person name="Varghese N."/>
            <person name="Submissions S."/>
        </authorList>
    </citation>
    <scope>NUCLEOTIDE SEQUENCE [LARGE SCALE GENOMIC DNA]</scope>
    <source>
        <strain evidence="6">DSM 26894</strain>
    </source>
</reference>
<dbReference type="EMBL" id="FOZW01000009">
    <property type="protein sequence ID" value="SFT06883.1"/>
    <property type="molecule type" value="Genomic_DNA"/>
</dbReference>
<dbReference type="InterPro" id="IPR038404">
    <property type="entry name" value="TRAP_DctP_sf"/>
</dbReference>
<dbReference type="PANTHER" id="PTHR33376:SF4">
    <property type="entry name" value="SIALIC ACID-BINDING PERIPLASMIC PROTEIN SIAP"/>
    <property type="match status" value="1"/>
</dbReference>
<name>A0A1I6UZN2_9RHOB</name>
<dbReference type="GO" id="GO:0042597">
    <property type="term" value="C:periplasmic space"/>
    <property type="evidence" value="ECO:0007669"/>
    <property type="project" value="UniProtKB-SubCell"/>
</dbReference>
<proteinExistence type="predicted"/>
<dbReference type="RefSeq" id="WP_176806836.1">
    <property type="nucleotide sequence ID" value="NZ_FNCL01000014.1"/>
</dbReference>
<evidence type="ECO:0000256" key="1">
    <source>
        <dbReference type="ARBA" id="ARBA00004418"/>
    </source>
</evidence>
<organism evidence="5 6">
    <name type="scientific">Alloyangia pacifica</name>
    <dbReference type="NCBI Taxonomy" id="311180"/>
    <lineage>
        <taxon>Bacteria</taxon>
        <taxon>Pseudomonadati</taxon>
        <taxon>Pseudomonadota</taxon>
        <taxon>Alphaproteobacteria</taxon>
        <taxon>Rhodobacterales</taxon>
        <taxon>Roseobacteraceae</taxon>
        <taxon>Alloyangia</taxon>
    </lineage>
</organism>
<dbReference type="Gene3D" id="3.40.190.170">
    <property type="entry name" value="Bacterial extracellular solute-binding protein, family 7"/>
    <property type="match status" value="1"/>
</dbReference>
<evidence type="ECO:0000313" key="6">
    <source>
        <dbReference type="Proteomes" id="UP000199392"/>
    </source>
</evidence>
<keyword evidence="3" id="KW-0574">Periplasm</keyword>